<dbReference type="GO" id="GO:0030425">
    <property type="term" value="C:dendrite"/>
    <property type="evidence" value="ECO:0007669"/>
    <property type="project" value="TreeGrafter"/>
</dbReference>
<proteinExistence type="inferred from homology"/>
<dbReference type="GO" id="GO:0050909">
    <property type="term" value="P:sensory perception of taste"/>
    <property type="evidence" value="ECO:0007669"/>
    <property type="project" value="InterPro"/>
</dbReference>
<dbReference type="EnsemblMetazoa" id="RPRC000068-RA">
    <property type="protein sequence ID" value="RPRC000068-PA"/>
    <property type="gene ID" value="RPRC000068"/>
</dbReference>
<protein>
    <recommendedName>
        <fullName evidence="8">Gustatory receptor</fullName>
    </recommendedName>
</protein>
<dbReference type="Pfam" id="PF08395">
    <property type="entry name" value="7tm_7"/>
    <property type="match status" value="1"/>
</dbReference>
<dbReference type="InterPro" id="IPR013604">
    <property type="entry name" value="7TM_chemorcpt"/>
</dbReference>
<keyword evidence="2 8" id="KW-1003">Cell membrane</keyword>
<keyword evidence="10" id="KW-1185">Reference proteome</keyword>
<dbReference type="FunCoup" id="T1H7T8">
    <property type="interactions" value="16"/>
</dbReference>
<keyword evidence="7 8" id="KW-0807">Transducer</keyword>
<feature type="transmembrane region" description="Helical" evidence="8">
    <location>
        <begin position="34"/>
        <end position="59"/>
    </location>
</feature>
<reference evidence="9" key="1">
    <citation type="submission" date="2015-05" db="UniProtKB">
        <authorList>
            <consortium name="EnsemblMetazoa"/>
        </authorList>
    </citation>
    <scope>IDENTIFICATION</scope>
</reference>
<feature type="transmembrane region" description="Helical" evidence="8">
    <location>
        <begin position="249"/>
        <end position="269"/>
    </location>
</feature>
<evidence type="ECO:0000313" key="10">
    <source>
        <dbReference type="Proteomes" id="UP000015103"/>
    </source>
</evidence>
<keyword evidence="5 8" id="KW-0472">Membrane</keyword>
<evidence type="ECO:0000256" key="6">
    <source>
        <dbReference type="ARBA" id="ARBA00023170"/>
    </source>
</evidence>
<dbReference type="GO" id="GO:0030424">
    <property type="term" value="C:axon"/>
    <property type="evidence" value="ECO:0007669"/>
    <property type="project" value="TreeGrafter"/>
</dbReference>
<dbReference type="PANTHER" id="PTHR21143:SF104">
    <property type="entry name" value="GUSTATORY RECEPTOR 8A-RELATED"/>
    <property type="match status" value="1"/>
</dbReference>
<dbReference type="Proteomes" id="UP000015103">
    <property type="component" value="Unassembled WGS sequence"/>
</dbReference>
<dbReference type="PANTHER" id="PTHR21143">
    <property type="entry name" value="INVERTEBRATE GUSTATORY RECEPTOR"/>
    <property type="match status" value="1"/>
</dbReference>
<dbReference type="OMA" id="INTHECF"/>
<evidence type="ECO:0000256" key="4">
    <source>
        <dbReference type="ARBA" id="ARBA00022989"/>
    </source>
</evidence>
<comment type="caution">
    <text evidence="8">Lacks conserved residue(s) required for the propagation of feature annotation.</text>
</comment>
<evidence type="ECO:0000256" key="1">
    <source>
        <dbReference type="ARBA" id="ARBA00004651"/>
    </source>
</evidence>
<organism evidence="9 10">
    <name type="scientific">Rhodnius prolixus</name>
    <name type="common">Triatomid bug</name>
    <dbReference type="NCBI Taxonomy" id="13249"/>
    <lineage>
        <taxon>Eukaryota</taxon>
        <taxon>Metazoa</taxon>
        <taxon>Ecdysozoa</taxon>
        <taxon>Arthropoda</taxon>
        <taxon>Hexapoda</taxon>
        <taxon>Insecta</taxon>
        <taxon>Pterygota</taxon>
        <taxon>Neoptera</taxon>
        <taxon>Paraneoptera</taxon>
        <taxon>Hemiptera</taxon>
        <taxon>Heteroptera</taxon>
        <taxon>Panheteroptera</taxon>
        <taxon>Cimicomorpha</taxon>
        <taxon>Reduviidae</taxon>
        <taxon>Triatominae</taxon>
        <taxon>Rhodnius</taxon>
    </lineage>
</organism>
<evidence type="ECO:0000313" key="9">
    <source>
        <dbReference type="EnsemblMetazoa" id="RPRC000068-PA"/>
    </source>
</evidence>
<dbReference type="VEuPathDB" id="VectorBase:RPRC000068"/>
<evidence type="ECO:0000256" key="8">
    <source>
        <dbReference type="RuleBase" id="RU363108"/>
    </source>
</evidence>
<feature type="transmembrane region" description="Helical" evidence="8">
    <location>
        <begin position="223"/>
        <end position="243"/>
    </location>
</feature>
<dbReference type="AlphaFoldDB" id="T1H7T8"/>
<evidence type="ECO:0000256" key="7">
    <source>
        <dbReference type="ARBA" id="ARBA00023224"/>
    </source>
</evidence>
<keyword evidence="6 8" id="KW-0675">Receptor</keyword>
<keyword evidence="4 8" id="KW-1133">Transmembrane helix</keyword>
<evidence type="ECO:0000256" key="5">
    <source>
        <dbReference type="ARBA" id="ARBA00023136"/>
    </source>
</evidence>
<evidence type="ECO:0000256" key="3">
    <source>
        <dbReference type="ARBA" id="ARBA00022692"/>
    </source>
</evidence>
<comment type="similarity">
    <text evidence="8">Belongs to the insect chemoreceptor superfamily. Gustatory receptor (GR) family.</text>
</comment>
<dbReference type="GO" id="GO:0043025">
    <property type="term" value="C:neuronal cell body"/>
    <property type="evidence" value="ECO:0007669"/>
    <property type="project" value="TreeGrafter"/>
</dbReference>
<accession>T1H7T8</accession>
<name>T1H7T8_RHOPR</name>
<sequence length="381" mass="44161">MTSNVLRSLRSLFRLSRYLGIFPFSIDENGSVKFSMLSFVFAIFLQLFLFLFSMGYALFRLVIYQKINFIHEVLIQLGQFATQAAQFVHIITLSINSKRLDETFKMLILFENVDQPINTHECFWYPTLCCFLLIGAPIMESAAEIFIVADAVEFILIMWKWELAFCAIFQFTGLLSICRNCFKALNNNLNNRVEGYSKWEALEKSEQLIKCCETINKCYGPMLLIMLISFFGLITTNLYVAYLQWLNKWIVFIGVLSATILFCTFYYLVNACATTAKMANQFNRDVHKSLLHDILNECLTNGSLAVEAINRKELVFTACDYFVINYSFMCSMIETSATYLLICVEFDDDEEETQVYDQSINNSTEYYDNVTTEFLNKTFFT</sequence>
<dbReference type="InParanoid" id="T1H7T8"/>
<dbReference type="GO" id="GO:0007635">
    <property type="term" value="P:chemosensory behavior"/>
    <property type="evidence" value="ECO:0007669"/>
    <property type="project" value="TreeGrafter"/>
</dbReference>
<evidence type="ECO:0000256" key="2">
    <source>
        <dbReference type="ARBA" id="ARBA00022475"/>
    </source>
</evidence>
<keyword evidence="3 8" id="KW-0812">Transmembrane</keyword>
<comment type="subcellular location">
    <subcellularLocation>
        <location evidence="1 8">Cell membrane</location>
        <topology evidence="1 8">Multi-pass membrane protein</topology>
    </subcellularLocation>
</comment>
<dbReference type="GO" id="GO:0007165">
    <property type="term" value="P:signal transduction"/>
    <property type="evidence" value="ECO:0007669"/>
    <property type="project" value="UniProtKB-KW"/>
</dbReference>
<dbReference type="GO" id="GO:0005886">
    <property type="term" value="C:plasma membrane"/>
    <property type="evidence" value="ECO:0007669"/>
    <property type="project" value="UniProtKB-SubCell"/>
</dbReference>
<comment type="function">
    <text evidence="8">Gustatory receptor which mediates acceptance or avoidance behavior, depending on its substrates.</text>
</comment>
<dbReference type="EMBL" id="ACPB03019845">
    <property type="status" value="NOT_ANNOTATED_CDS"/>
    <property type="molecule type" value="Genomic_DNA"/>
</dbReference>
<dbReference type="HOGENOM" id="CLU_726301_0_0_1"/>
<dbReference type="GO" id="GO:0008049">
    <property type="term" value="P:male courtship behavior"/>
    <property type="evidence" value="ECO:0007669"/>
    <property type="project" value="TreeGrafter"/>
</dbReference>